<feature type="compositionally biased region" description="Basic and acidic residues" evidence="1">
    <location>
        <begin position="59"/>
        <end position="74"/>
    </location>
</feature>
<feature type="region of interest" description="Disordered" evidence="1">
    <location>
        <begin position="50"/>
        <end position="77"/>
    </location>
</feature>
<evidence type="ECO:0000256" key="1">
    <source>
        <dbReference type="SAM" id="MobiDB-lite"/>
    </source>
</evidence>
<protein>
    <submittedName>
        <fullName evidence="3">Uncharacterized protein</fullName>
    </submittedName>
</protein>
<evidence type="ECO:0000256" key="2">
    <source>
        <dbReference type="SAM" id="Phobius"/>
    </source>
</evidence>
<evidence type="ECO:0000313" key="3">
    <source>
        <dbReference type="EMBL" id="DAD98122.1"/>
    </source>
</evidence>
<keyword evidence="2" id="KW-0472">Membrane</keyword>
<name>A0A8S5NV92_9CAUD</name>
<sequence length="180" mass="20461">MSNDMIFATYKMAMIAMVEGAVLLWMGMIYGFWIMVAGTIWQQLIELANEEDEEEEDETERRETKASCKADAKAKRNHGAKWLALGKLERGSRLRRSSDREEQDVRQKKGGVQVTKMDEIMHKAYMNARSFAGLEPPAGCLYIGSRIANGDRYRYWVAEAGSTYYQESTGEAALKRKRAG</sequence>
<keyword evidence="2" id="KW-0812">Transmembrane</keyword>
<accession>A0A8S5NV92</accession>
<dbReference type="EMBL" id="BK015253">
    <property type="protein sequence ID" value="DAD98122.1"/>
    <property type="molecule type" value="Genomic_DNA"/>
</dbReference>
<organism evidence="3">
    <name type="scientific">Myoviridae sp. ct1CM14</name>
    <dbReference type="NCBI Taxonomy" id="2825018"/>
    <lineage>
        <taxon>Viruses</taxon>
        <taxon>Duplodnaviria</taxon>
        <taxon>Heunggongvirae</taxon>
        <taxon>Uroviricota</taxon>
        <taxon>Caudoviricetes</taxon>
    </lineage>
</organism>
<reference evidence="3" key="1">
    <citation type="journal article" date="2021" name="Proc. Natl. Acad. Sci. U.S.A.">
        <title>A Catalog of Tens of Thousands of Viruses from Human Metagenomes Reveals Hidden Associations with Chronic Diseases.</title>
        <authorList>
            <person name="Tisza M.J."/>
            <person name="Buck C.B."/>
        </authorList>
    </citation>
    <scope>NUCLEOTIDE SEQUENCE</scope>
    <source>
        <strain evidence="3">Ct1CM14</strain>
    </source>
</reference>
<keyword evidence="2" id="KW-1133">Transmembrane helix</keyword>
<feature type="transmembrane region" description="Helical" evidence="2">
    <location>
        <begin position="21"/>
        <end position="41"/>
    </location>
</feature>
<proteinExistence type="predicted"/>